<feature type="domain" description="HPr kinase/phosphorylase C-terminal" evidence="1">
    <location>
        <begin position="125"/>
        <end position="173"/>
    </location>
</feature>
<gene>
    <name evidence="2" type="ORF">RM540_06365</name>
</gene>
<dbReference type="SUPFAM" id="SSF53795">
    <property type="entry name" value="PEP carboxykinase-like"/>
    <property type="match status" value="1"/>
</dbReference>
<dbReference type="Pfam" id="PF07475">
    <property type="entry name" value="Hpr_kinase_C"/>
    <property type="match status" value="1"/>
</dbReference>
<evidence type="ECO:0000313" key="3">
    <source>
        <dbReference type="Proteomes" id="UP001267426"/>
    </source>
</evidence>
<protein>
    <recommendedName>
        <fullName evidence="1">HPr kinase/phosphorylase C-terminal domain-containing protein</fullName>
    </recommendedName>
</protein>
<proteinExistence type="predicted"/>
<sequence>MTPVESRIRAAPPDPSSGAASYSVFGLRLRSALPLPGLRPAPPSGAGGAEVVVRRGPVDAPGPASAYGIAGWPGDDADTIVWRRDTRLRITASDITVDTADDAFARQCVLGPGLGVLLHRRGRLVLHGSAVDVGGRAVVLVGDKGAGKSTTAAALVARGHRLLTDDLVALDEDAGGAAVLPGPTQMKLWSASASALGVETEPFMDGIDKGVWHGAAPAERAAPLALVCSLGWGERVALTPLAGGAAFGDVFGHVYAPRFLGAQAGAPLVGRVAGLLQGVRAGRLVRPRDLGAVDALAEAIETAVAA</sequence>
<organism evidence="2 3">
    <name type="scientific">Rubrivirga litoralis</name>
    <dbReference type="NCBI Taxonomy" id="3075598"/>
    <lineage>
        <taxon>Bacteria</taxon>
        <taxon>Pseudomonadati</taxon>
        <taxon>Rhodothermota</taxon>
        <taxon>Rhodothermia</taxon>
        <taxon>Rhodothermales</taxon>
        <taxon>Rubricoccaceae</taxon>
        <taxon>Rubrivirga</taxon>
    </lineage>
</organism>
<dbReference type="EMBL" id="JAVRHT010000011">
    <property type="protein sequence ID" value="MDT0631370.1"/>
    <property type="molecule type" value="Genomic_DNA"/>
</dbReference>
<dbReference type="RefSeq" id="WP_311662713.1">
    <property type="nucleotide sequence ID" value="NZ_JAVRHT010000011.1"/>
</dbReference>
<evidence type="ECO:0000313" key="2">
    <source>
        <dbReference type="EMBL" id="MDT0631370.1"/>
    </source>
</evidence>
<accession>A0ABU3BQ28</accession>
<dbReference type="InterPro" id="IPR011104">
    <property type="entry name" value="Hpr_kin/Pase_C"/>
</dbReference>
<evidence type="ECO:0000259" key="1">
    <source>
        <dbReference type="Pfam" id="PF07475"/>
    </source>
</evidence>
<comment type="caution">
    <text evidence="2">The sequence shown here is derived from an EMBL/GenBank/DDBJ whole genome shotgun (WGS) entry which is preliminary data.</text>
</comment>
<keyword evidence="3" id="KW-1185">Reference proteome</keyword>
<dbReference type="Proteomes" id="UP001267426">
    <property type="component" value="Unassembled WGS sequence"/>
</dbReference>
<dbReference type="InterPro" id="IPR027417">
    <property type="entry name" value="P-loop_NTPase"/>
</dbReference>
<reference evidence="2 3" key="1">
    <citation type="submission" date="2023-09" db="EMBL/GenBank/DDBJ databases">
        <authorList>
            <person name="Rey-Velasco X."/>
        </authorList>
    </citation>
    <scope>NUCLEOTIDE SEQUENCE [LARGE SCALE GENOMIC DNA]</scope>
    <source>
        <strain evidence="2 3">F394</strain>
    </source>
</reference>
<name>A0ABU3BQ28_9BACT</name>
<dbReference type="Gene3D" id="3.40.50.300">
    <property type="entry name" value="P-loop containing nucleotide triphosphate hydrolases"/>
    <property type="match status" value="1"/>
</dbReference>